<dbReference type="VEuPathDB" id="FungiDB:H310_12691"/>
<proteinExistence type="predicted"/>
<sequence>MHAEDLKVLPLRCVVHDAMGSPRRSLVDHRQVGASSDALDPCLAVARHLDSVKNGRLDGIAPALLQRLALCIAEDRFKVYGAVRLGHLSASLLFVHRVGHFPRLGKVDIAIRGKDPRDVTAVHLAEPANDVFERVDVILQGVSILGRDKDGGKRRVVALIGVAKLGVVDASRPSILKLQTSGCREMANKPVGQERLRSGHVVPLPPEIVGHRRLGQLQVQIARPDGGSHVNDASHRDPLAVLLVWRRRHGAGNALGATD</sequence>
<dbReference type="EMBL" id="KI913993">
    <property type="protein sequence ID" value="ETV93255.1"/>
    <property type="molecule type" value="Genomic_DNA"/>
</dbReference>
<dbReference type="GeneID" id="20089741"/>
<reference evidence="1" key="1">
    <citation type="submission" date="2013-12" db="EMBL/GenBank/DDBJ databases">
        <title>The Genome Sequence of Aphanomyces invadans NJM9701.</title>
        <authorList>
            <consortium name="The Broad Institute Genomics Platform"/>
            <person name="Russ C."/>
            <person name="Tyler B."/>
            <person name="van West P."/>
            <person name="Dieguez-Uribeondo J."/>
            <person name="Young S.K."/>
            <person name="Zeng Q."/>
            <person name="Gargeya S."/>
            <person name="Fitzgerald M."/>
            <person name="Abouelleil A."/>
            <person name="Alvarado L."/>
            <person name="Chapman S.B."/>
            <person name="Gainer-Dewar J."/>
            <person name="Goldberg J."/>
            <person name="Griggs A."/>
            <person name="Gujja S."/>
            <person name="Hansen M."/>
            <person name="Howarth C."/>
            <person name="Imamovic A."/>
            <person name="Ireland A."/>
            <person name="Larimer J."/>
            <person name="McCowan C."/>
            <person name="Murphy C."/>
            <person name="Pearson M."/>
            <person name="Poon T.W."/>
            <person name="Priest M."/>
            <person name="Roberts A."/>
            <person name="Saif S."/>
            <person name="Shea T."/>
            <person name="Sykes S."/>
            <person name="Wortman J."/>
            <person name="Nusbaum C."/>
            <person name="Birren B."/>
        </authorList>
    </citation>
    <scope>NUCLEOTIDE SEQUENCE [LARGE SCALE GENOMIC DNA]</scope>
    <source>
        <strain evidence="1">NJM9701</strain>
    </source>
</reference>
<name>A0A024TGG7_9STRA</name>
<dbReference type="AlphaFoldDB" id="A0A024TGG7"/>
<organism evidence="1">
    <name type="scientific">Aphanomyces invadans</name>
    <dbReference type="NCBI Taxonomy" id="157072"/>
    <lineage>
        <taxon>Eukaryota</taxon>
        <taxon>Sar</taxon>
        <taxon>Stramenopiles</taxon>
        <taxon>Oomycota</taxon>
        <taxon>Saprolegniomycetes</taxon>
        <taxon>Saprolegniales</taxon>
        <taxon>Verrucalvaceae</taxon>
        <taxon>Aphanomyces</taxon>
    </lineage>
</organism>
<accession>A0A024TGG7</accession>
<evidence type="ECO:0000313" key="1">
    <source>
        <dbReference type="EMBL" id="ETV93255.1"/>
    </source>
</evidence>
<dbReference type="RefSeq" id="XP_008878090.1">
    <property type="nucleotide sequence ID" value="XM_008879868.1"/>
</dbReference>
<gene>
    <name evidence="1" type="ORF">H310_12691</name>
</gene>
<protein>
    <submittedName>
        <fullName evidence="1">Uncharacterized protein</fullName>
    </submittedName>
</protein>